<dbReference type="Pfam" id="PF00067">
    <property type="entry name" value="p450"/>
    <property type="match status" value="1"/>
</dbReference>
<comment type="cofactor">
    <cofactor evidence="1 9">
        <name>heme</name>
        <dbReference type="ChEBI" id="CHEBI:30413"/>
    </cofactor>
</comment>
<dbReference type="SUPFAM" id="SSF48264">
    <property type="entry name" value="Cytochrome P450"/>
    <property type="match status" value="1"/>
</dbReference>
<keyword evidence="5 9" id="KW-0479">Metal-binding</keyword>
<dbReference type="GO" id="GO:0004497">
    <property type="term" value="F:monooxygenase activity"/>
    <property type="evidence" value="ECO:0007669"/>
    <property type="project" value="UniProtKB-KW"/>
</dbReference>
<keyword evidence="8 10" id="KW-0503">Monooxygenase</keyword>
<evidence type="ECO:0000256" key="1">
    <source>
        <dbReference type="ARBA" id="ARBA00001971"/>
    </source>
</evidence>
<evidence type="ECO:0000313" key="12">
    <source>
        <dbReference type="EMBL" id="TFK34339.1"/>
    </source>
</evidence>
<protein>
    <submittedName>
        <fullName evidence="12">Cytochrome P450</fullName>
    </submittedName>
</protein>
<dbReference type="PRINTS" id="PR00385">
    <property type="entry name" value="P450"/>
</dbReference>
<proteinExistence type="inferred from homology"/>
<evidence type="ECO:0000256" key="7">
    <source>
        <dbReference type="ARBA" id="ARBA00023004"/>
    </source>
</evidence>
<gene>
    <name evidence="12" type="ORF">BDQ12DRAFT_689869</name>
</gene>
<dbReference type="GO" id="GO:0016705">
    <property type="term" value="F:oxidoreductase activity, acting on paired donors, with incorporation or reduction of molecular oxygen"/>
    <property type="evidence" value="ECO:0007669"/>
    <property type="project" value="InterPro"/>
</dbReference>
<evidence type="ECO:0000256" key="3">
    <source>
        <dbReference type="ARBA" id="ARBA00010617"/>
    </source>
</evidence>
<evidence type="ECO:0000256" key="2">
    <source>
        <dbReference type="ARBA" id="ARBA00005179"/>
    </source>
</evidence>
<dbReference type="Gene3D" id="1.10.630.10">
    <property type="entry name" value="Cytochrome P450"/>
    <property type="match status" value="1"/>
</dbReference>
<dbReference type="CDD" id="cd11065">
    <property type="entry name" value="CYP64-like"/>
    <property type="match status" value="1"/>
</dbReference>
<reference evidence="12 13" key="1">
    <citation type="journal article" date="2019" name="Nat. Ecol. Evol.">
        <title>Megaphylogeny resolves global patterns of mushroom evolution.</title>
        <authorList>
            <person name="Varga T."/>
            <person name="Krizsan K."/>
            <person name="Foldi C."/>
            <person name="Dima B."/>
            <person name="Sanchez-Garcia M."/>
            <person name="Sanchez-Ramirez S."/>
            <person name="Szollosi G.J."/>
            <person name="Szarkandi J.G."/>
            <person name="Papp V."/>
            <person name="Albert L."/>
            <person name="Andreopoulos W."/>
            <person name="Angelini C."/>
            <person name="Antonin V."/>
            <person name="Barry K.W."/>
            <person name="Bougher N.L."/>
            <person name="Buchanan P."/>
            <person name="Buyck B."/>
            <person name="Bense V."/>
            <person name="Catcheside P."/>
            <person name="Chovatia M."/>
            <person name="Cooper J."/>
            <person name="Damon W."/>
            <person name="Desjardin D."/>
            <person name="Finy P."/>
            <person name="Geml J."/>
            <person name="Haridas S."/>
            <person name="Hughes K."/>
            <person name="Justo A."/>
            <person name="Karasinski D."/>
            <person name="Kautmanova I."/>
            <person name="Kiss B."/>
            <person name="Kocsube S."/>
            <person name="Kotiranta H."/>
            <person name="LaButti K.M."/>
            <person name="Lechner B.E."/>
            <person name="Liimatainen K."/>
            <person name="Lipzen A."/>
            <person name="Lukacs Z."/>
            <person name="Mihaltcheva S."/>
            <person name="Morgado L.N."/>
            <person name="Niskanen T."/>
            <person name="Noordeloos M.E."/>
            <person name="Ohm R.A."/>
            <person name="Ortiz-Santana B."/>
            <person name="Ovrebo C."/>
            <person name="Racz N."/>
            <person name="Riley R."/>
            <person name="Savchenko A."/>
            <person name="Shiryaev A."/>
            <person name="Soop K."/>
            <person name="Spirin V."/>
            <person name="Szebenyi C."/>
            <person name="Tomsovsky M."/>
            <person name="Tulloss R.E."/>
            <person name="Uehling J."/>
            <person name="Grigoriev I.V."/>
            <person name="Vagvolgyi C."/>
            <person name="Papp T."/>
            <person name="Martin F.M."/>
            <person name="Miettinen O."/>
            <person name="Hibbett D.S."/>
            <person name="Nagy L.G."/>
        </authorList>
    </citation>
    <scope>NUCLEOTIDE SEQUENCE [LARGE SCALE GENOMIC DNA]</scope>
    <source>
        <strain evidence="12 13">CBS 166.37</strain>
    </source>
</reference>
<dbReference type="EMBL" id="ML213633">
    <property type="protein sequence ID" value="TFK34339.1"/>
    <property type="molecule type" value="Genomic_DNA"/>
</dbReference>
<dbReference type="PANTHER" id="PTHR46300:SF7">
    <property type="entry name" value="P450, PUTATIVE (EUROFUNG)-RELATED"/>
    <property type="match status" value="1"/>
</dbReference>
<dbReference type="STRING" id="68775.A0A5C3LMD8"/>
<evidence type="ECO:0000256" key="4">
    <source>
        <dbReference type="ARBA" id="ARBA00022617"/>
    </source>
</evidence>
<dbReference type="GO" id="GO:0005506">
    <property type="term" value="F:iron ion binding"/>
    <property type="evidence" value="ECO:0007669"/>
    <property type="project" value="InterPro"/>
</dbReference>
<dbReference type="OrthoDB" id="2789670at2759"/>
<evidence type="ECO:0000256" key="8">
    <source>
        <dbReference type="ARBA" id="ARBA00023033"/>
    </source>
</evidence>
<comment type="pathway">
    <text evidence="2">Secondary metabolite biosynthesis.</text>
</comment>
<comment type="similarity">
    <text evidence="3 10">Belongs to the cytochrome P450 family.</text>
</comment>
<keyword evidence="7 9" id="KW-0408">Iron</keyword>
<feature type="chain" id="PRO_5022772319" evidence="11">
    <location>
        <begin position="25"/>
        <end position="509"/>
    </location>
</feature>
<dbReference type="InterPro" id="IPR017972">
    <property type="entry name" value="Cyt_P450_CS"/>
</dbReference>
<sequence>MLPLLLGVLLIVFYGFSRKRKSSSLPLPPGPKKLPILGNILQMPSSENEWEVYADWAREFNSDILHVQAGNNSLILVNTVEIAKDLLDKRSAKYSSRPQFTMSADLVGWIWSFVSMPYSDAWKERRRMFQKNFHPSDDSIHKPREIEFIRQLLPRILDTPEDILPLTKHMMGGITLSLGYGIDIHPTNDPWVDLAGRAMEGASGYPMPGTFLVDTIPILKYVPEWFPGAGFQTKARIWRGLQERFRQEPFDATVRDLNAGTARPSFVSVALSRIDDGPDAARQRDVIRDTAGMFFAAGAETTGSSIHTFILAMLCHPEIQAKAQKEIDETIGTGRLPEFSDQANLPYLAALVKEVMRWRPVTPMAVPHKVIEEDIYNGYYIPAGSTIIPNVWAMLRNQDHYPDPLVFNPDRFLKDGQLNPAILDPTEVVFGFGRRACPGSHIALSTLWLTAASILSTFNITKKLDANGDPIEPHMKYFNAMICYPLPFECEVKPRSKTAEKVIQSAVDY</sequence>
<dbReference type="PRINTS" id="PR00463">
    <property type="entry name" value="EP450I"/>
</dbReference>
<evidence type="ECO:0000256" key="6">
    <source>
        <dbReference type="ARBA" id="ARBA00023002"/>
    </source>
</evidence>
<dbReference type="PANTHER" id="PTHR46300">
    <property type="entry name" value="P450, PUTATIVE (EUROFUNG)-RELATED-RELATED"/>
    <property type="match status" value="1"/>
</dbReference>
<dbReference type="GO" id="GO:0020037">
    <property type="term" value="F:heme binding"/>
    <property type="evidence" value="ECO:0007669"/>
    <property type="project" value="InterPro"/>
</dbReference>
<dbReference type="PROSITE" id="PS00086">
    <property type="entry name" value="CYTOCHROME_P450"/>
    <property type="match status" value="1"/>
</dbReference>
<keyword evidence="13" id="KW-1185">Reference proteome</keyword>
<dbReference type="InterPro" id="IPR050364">
    <property type="entry name" value="Cytochrome_P450_fung"/>
</dbReference>
<dbReference type="InterPro" id="IPR002401">
    <property type="entry name" value="Cyt_P450_E_grp-I"/>
</dbReference>
<keyword evidence="6 10" id="KW-0560">Oxidoreductase</keyword>
<evidence type="ECO:0000256" key="11">
    <source>
        <dbReference type="SAM" id="SignalP"/>
    </source>
</evidence>
<dbReference type="Proteomes" id="UP000308652">
    <property type="component" value="Unassembled WGS sequence"/>
</dbReference>
<dbReference type="AlphaFoldDB" id="A0A5C3LMD8"/>
<dbReference type="InterPro" id="IPR001128">
    <property type="entry name" value="Cyt_P450"/>
</dbReference>
<accession>A0A5C3LMD8</accession>
<evidence type="ECO:0000313" key="13">
    <source>
        <dbReference type="Proteomes" id="UP000308652"/>
    </source>
</evidence>
<organism evidence="12 13">
    <name type="scientific">Crucibulum laeve</name>
    <dbReference type="NCBI Taxonomy" id="68775"/>
    <lineage>
        <taxon>Eukaryota</taxon>
        <taxon>Fungi</taxon>
        <taxon>Dikarya</taxon>
        <taxon>Basidiomycota</taxon>
        <taxon>Agaricomycotina</taxon>
        <taxon>Agaricomycetes</taxon>
        <taxon>Agaricomycetidae</taxon>
        <taxon>Agaricales</taxon>
        <taxon>Agaricineae</taxon>
        <taxon>Nidulariaceae</taxon>
        <taxon>Crucibulum</taxon>
    </lineage>
</organism>
<evidence type="ECO:0000256" key="5">
    <source>
        <dbReference type="ARBA" id="ARBA00022723"/>
    </source>
</evidence>
<dbReference type="InterPro" id="IPR036396">
    <property type="entry name" value="Cyt_P450_sf"/>
</dbReference>
<evidence type="ECO:0000256" key="10">
    <source>
        <dbReference type="RuleBase" id="RU000461"/>
    </source>
</evidence>
<evidence type="ECO:0000256" key="9">
    <source>
        <dbReference type="PIRSR" id="PIRSR602401-1"/>
    </source>
</evidence>
<keyword evidence="4 9" id="KW-0349">Heme</keyword>
<keyword evidence="11" id="KW-0732">Signal</keyword>
<feature type="signal peptide" evidence="11">
    <location>
        <begin position="1"/>
        <end position="24"/>
    </location>
</feature>
<feature type="binding site" description="axial binding residue" evidence="9">
    <location>
        <position position="437"/>
    </location>
    <ligand>
        <name>heme</name>
        <dbReference type="ChEBI" id="CHEBI:30413"/>
    </ligand>
    <ligandPart>
        <name>Fe</name>
        <dbReference type="ChEBI" id="CHEBI:18248"/>
    </ligandPart>
</feature>
<name>A0A5C3LMD8_9AGAR</name>